<dbReference type="Pfam" id="PF12784">
    <property type="entry name" value="PDDEXK_2"/>
    <property type="match status" value="1"/>
</dbReference>
<feature type="region of interest" description="Disordered" evidence="1">
    <location>
        <begin position="316"/>
        <end position="338"/>
    </location>
</feature>
<dbReference type="Proteomes" id="UP001198495">
    <property type="component" value="Unassembled WGS sequence"/>
</dbReference>
<comment type="caution">
    <text evidence="2">The sequence shown here is derived from an EMBL/GenBank/DDBJ whole genome shotgun (WGS) entry which is preliminary data.</text>
</comment>
<gene>
    <name evidence="2" type="ORF">LKD28_12895</name>
</gene>
<reference evidence="2 3" key="1">
    <citation type="submission" date="2021-10" db="EMBL/GenBank/DDBJ databases">
        <title>Anaerobic single-cell dispensing facilitates the cultivation of human gut bacteria.</title>
        <authorList>
            <person name="Afrizal A."/>
        </authorList>
    </citation>
    <scope>NUCLEOTIDE SEQUENCE [LARGE SCALE GENOMIC DNA]</scope>
    <source>
        <strain evidence="2 3">CLA-AA-H212</strain>
    </source>
</reference>
<evidence type="ECO:0000313" key="3">
    <source>
        <dbReference type="Proteomes" id="UP001198495"/>
    </source>
</evidence>
<evidence type="ECO:0000256" key="1">
    <source>
        <dbReference type="SAM" id="MobiDB-lite"/>
    </source>
</evidence>
<keyword evidence="3" id="KW-1185">Reference proteome</keyword>
<dbReference type="RefSeq" id="WP_021984934.1">
    <property type="nucleotide sequence ID" value="NZ_JAJEQT010000011.1"/>
</dbReference>
<accession>A0ABS8FRP0</accession>
<evidence type="ECO:0000313" key="2">
    <source>
        <dbReference type="EMBL" id="MCC2219906.1"/>
    </source>
</evidence>
<organism evidence="2 3">
    <name type="scientific">Coprococcus hominis</name>
    <name type="common">ex Arizal et al. 2022</name>
    <dbReference type="NCBI Taxonomy" id="2881262"/>
    <lineage>
        <taxon>Bacteria</taxon>
        <taxon>Bacillati</taxon>
        <taxon>Bacillota</taxon>
        <taxon>Clostridia</taxon>
        <taxon>Lachnospirales</taxon>
        <taxon>Lachnospiraceae</taxon>
        <taxon>Coprococcus</taxon>
    </lineage>
</organism>
<proteinExistence type="predicted"/>
<protein>
    <submittedName>
        <fullName evidence="2">PD-(D/E)XK nuclease family transposase</fullName>
    </submittedName>
</protein>
<dbReference type="EMBL" id="JAJEQT010000011">
    <property type="protein sequence ID" value="MCC2219906.1"/>
    <property type="molecule type" value="Genomic_DNA"/>
</dbReference>
<name>A0ABS8FRP0_9FIRM</name>
<sequence length="355" mass="41713">MTNETITTDTQNTFYQTVNELEEAMKTQNLYSEYITLDETWKKRFADYMTGKKTMPLTYDPFFKCMFHPDRHPDWLSNLLSAILGESVVVERLLPSENTAISIDSLLIMDIVVRLSNGSLANVEIQKIPYMFTAERISCYSSDLLLREYTRLKENKKFMYSDMKKVYTIILYEKTGADFKNPLLHGAYIHHGKTRFNTELTLELLQEYFLIALDVFCQNGYTDDKNLDTRETIDSNMNDLEGWLSILTAETIADVERVIRRYPWSETIFREISTYVNKPEEVIHMFSEALKIADKNTVKYMIEELQDELQLAEKKQKQEAELRKQEEEKRKQAEDELQRSKEEIAQLKALLAKKQ</sequence>